<dbReference type="Gene3D" id="3.40.50.620">
    <property type="entry name" value="HUPs"/>
    <property type="match status" value="1"/>
</dbReference>
<dbReference type="Pfam" id="PF00582">
    <property type="entry name" value="Usp"/>
    <property type="match status" value="1"/>
</dbReference>
<dbReference type="KEGG" id="sacd:HS1genome_0630"/>
<protein>
    <submittedName>
        <fullName evidence="3">Universal stress protein UspA</fullName>
    </submittedName>
</protein>
<accession>A0A348B239</accession>
<dbReference type="PRINTS" id="PR01438">
    <property type="entry name" value="UNVRSLSTRESS"/>
</dbReference>
<proteinExistence type="inferred from homology"/>
<gene>
    <name evidence="4" type="ORF">GCM10007116_05900</name>
    <name evidence="3" type="ORF">HS1genome_0630</name>
</gene>
<dbReference type="PANTHER" id="PTHR46268">
    <property type="entry name" value="STRESS RESPONSE PROTEIN NHAX"/>
    <property type="match status" value="1"/>
</dbReference>
<organism evidence="3 5">
    <name type="scientific">Sulfodiicoccus acidiphilus</name>
    <dbReference type="NCBI Taxonomy" id="1670455"/>
    <lineage>
        <taxon>Archaea</taxon>
        <taxon>Thermoproteota</taxon>
        <taxon>Thermoprotei</taxon>
        <taxon>Sulfolobales</taxon>
        <taxon>Sulfolobaceae</taxon>
        <taxon>Sulfodiicoccus</taxon>
    </lineage>
</organism>
<feature type="domain" description="UspA" evidence="2">
    <location>
        <begin position="1"/>
        <end position="138"/>
    </location>
</feature>
<reference evidence="3" key="3">
    <citation type="journal article" date="2019" name="BMC Res. Notes">
        <title>Complete genome sequence of the Sulfodiicoccus acidiphilus strain HS-1T, the first crenarchaeon that lacks polB3, isolated from an acidic hot spring in Ohwaku-dani, Hakone, Japan.</title>
        <authorList>
            <person name="Sakai H.D."/>
            <person name="Kurosawa N."/>
        </authorList>
    </citation>
    <scope>NUCLEOTIDE SEQUENCE</scope>
    <source>
        <strain evidence="3">HS-1</strain>
    </source>
</reference>
<comment type="similarity">
    <text evidence="1">Belongs to the universal stress protein A family.</text>
</comment>
<sequence length="138" mass="14870">MFEKVLLAYDGSEEAKKAVEVAVDVAKKYSAKLYVLEVVDNTILYSFAAPPISFKELEKRAESHVNEVAQRARSSGVDCEPKVAAGYPPTAIMEFAESNGVGLIVMGSRGLSTFKKLFLGSVSSAVVNNSKVPVLIVR</sequence>
<dbReference type="InterPro" id="IPR006016">
    <property type="entry name" value="UspA"/>
</dbReference>
<dbReference type="EMBL" id="BMQS01000004">
    <property type="protein sequence ID" value="GGT90850.1"/>
    <property type="molecule type" value="Genomic_DNA"/>
</dbReference>
<evidence type="ECO:0000313" key="5">
    <source>
        <dbReference type="Proteomes" id="UP000276741"/>
    </source>
</evidence>
<dbReference type="RefSeq" id="WP_126449598.1">
    <property type="nucleotide sequence ID" value="NZ_AP018553.1"/>
</dbReference>
<dbReference type="InterPro" id="IPR014729">
    <property type="entry name" value="Rossmann-like_a/b/a_fold"/>
</dbReference>
<evidence type="ECO:0000259" key="2">
    <source>
        <dbReference type="Pfam" id="PF00582"/>
    </source>
</evidence>
<reference evidence="5" key="2">
    <citation type="submission" date="2018-04" db="EMBL/GenBank/DDBJ databases">
        <title>Complete genome sequence of Sulfodiicoccus acidiphilus strain HS-1.</title>
        <authorList>
            <person name="Sakai H.D."/>
            <person name="Kurosawa N."/>
        </authorList>
    </citation>
    <scope>NUCLEOTIDE SEQUENCE [LARGE SCALE GENOMIC DNA]</scope>
    <source>
        <strain evidence="5">HS-1</strain>
    </source>
</reference>
<name>A0A348B239_9CREN</name>
<dbReference type="AlphaFoldDB" id="A0A348B239"/>
<dbReference type="PANTHER" id="PTHR46268:SF6">
    <property type="entry name" value="UNIVERSAL STRESS PROTEIN UP12"/>
    <property type="match status" value="1"/>
</dbReference>
<dbReference type="EMBL" id="AP018553">
    <property type="protein sequence ID" value="BBD72241.1"/>
    <property type="molecule type" value="Genomic_DNA"/>
</dbReference>
<dbReference type="CDD" id="cd00293">
    <property type="entry name" value="USP-like"/>
    <property type="match status" value="1"/>
</dbReference>
<reference evidence="4" key="4">
    <citation type="submission" date="2020-09" db="EMBL/GenBank/DDBJ databases">
        <authorList>
            <person name="Sun Q."/>
            <person name="Ohkuma M."/>
        </authorList>
    </citation>
    <scope>NUCLEOTIDE SEQUENCE</scope>
    <source>
        <strain evidence="4">JCM 31740</strain>
    </source>
</reference>
<dbReference type="OrthoDB" id="105697at2157"/>
<reference evidence="4" key="1">
    <citation type="journal article" date="2014" name="Int. J. Syst. Evol. Microbiol.">
        <title>Complete genome sequence of Corynebacterium casei LMG S-19264T (=DSM 44701T), isolated from a smear-ripened cheese.</title>
        <authorList>
            <consortium name="US DOE Joint Genome Institute (JGI-PGF)"/>
            <person name="Walter F."/>
            <person name="Albersmeier A."/>
            <person name="Kalinowski J."/>
            <person name="Ruckert C."/>
        </authorList>
    </citation>
    <scope>NUCLEOTIDE SEQUENCE</scope>
    <source>
        <strain evidence="4">JCM 31740</strain>
    </source>
</reference>
<dbReference type="Proteomes" id="UP000276741">
    <property type="component" value="Chromosome"/>
</dbReference>
<evidence type="ECO:0000313" key="3">
    <source>
        <dbReference type="EMBL" id="BBD72241.1"/>
    </source>
</evidence>
<dbReference type="SUPFAM" id="SSF52402">
    <property type="entry name" value="Adenine nucleotide alpha hydrolases-like"/>
    <property type="match status" value="1"/>
</dbReference>
<keyword evidence="5" id="KW-1185">Reference proteome</keyword>
<evidence type="ECO:0000313" key="4">
    <source>
        <dbReference type="EMBL" id="GGT90850.1"/>
    </source>
</evidence>
<evidence type="ECO:0000256" key="1">
    <source>
        <dbReference type="ARBA" id="ARBA00008791"/>
    </source>
</evidence>
<dbReference type="Proteomes" id="UP000616143">
    <property type="component" value="Unassembled WGS sequence"/>
</dbReference>
<dbReference type="InterPro" id="IPR006015">
    <property type="entry name" value="Universal_stress_UspA"/>
</dbReference>
<dbReference type="GeneID" id="38666135"/>